<gene>
    <name evidence="1" type="ORF">RJT34_16294</name>
</gene>
<sequence length="97" mass="11470">MYNMPGLKHVNCIYELFKNFKLILKEYESWFARSREAVEGVSVTTTVDTHWHHQEIVFRIRSQSRFWAVKILHISPEQNALADTLVRIGLRSNFNCC</sequence>
<comment type="caution">
    <text evidence="1">The sequence shown here is derived from an EMBL/GenBank/DDBJ whole genome shotgun (WGS) entry which is preliminary data.</text>
</comment>
<dbReference type="EMBL" id="JAYKXN010000004">
    <property type="protein sequence ID" value="KAK7293429.1"/>
    <property type="molecule type" value="Genomic_DNA"/>
</dbReference>
<name>A0AAN9J833_CLITE</name>
<reference evidence="1 2" key="1">
    <citation type="submission" date="2024-01" db="EMBL/GenBank/DDBJ databases">
        <title>The genomes of 5 underutilized Papilionoideae crops provide insights into root nodulation and disease resistance.</title>
        <authorList>
            <person name="Yuan L."/>
        </authorList>
    </citation>
    <scope>NUCLEOTIDE SEQUENCE [LARGE SCALE GENOMIC DNA]</scope>
    <source>
        <strain evidence="1">LY-2023</strain>
        <tissue evidence="1">Leaf</tissue>
    </source>
</reference>
<organism evidence="1 2">
    <name type="scientific">Clitoria ternatea</name>
    <name type="common">Butterfly pea</name>
    <dbReference type="NCBI Taxonomy" id="43366"/>
    <lineage>
        <taxon>Eukaryota</taxon>
        <taxon>Viridiplantae</taxon>
        <taxon>Streptophyta</taxon>
        <taxon>Embryophyta</taxon>
        <taxon>Tracheophyta</taxon>
        <taxon>Spermatophyta</taxon>
        <taxon>Magnoliopsida</taxon>
        <taxon>eudicotyledons</taxon>
        <taxon>Gunneridae</taxon>
        <taxon>Pentapetalae</taxon>
        <taxon>rosids</taxon>
        <taxon>fabids</taxon>
        <taxon>Fabales</taxon>
        <taxon>Fabaceae</taxon>
        <taxon>Papilionoideae</taxon>
        <taxon>50 kb inversion clade</taxon>
        <taxon>NPAAA clade</taxon>
        <taxon>indigoferoid/millettioid clade</taxon>
        <taxon>Phaseoleae</taxon>
        <taxon>Clitoria</taxon>
    </lineage>
</organism>
<keyword evidence="2" id="KW-1185">Reference proteome</keyword>
<dbReference type="AlphaFoldDB" id="A0AAN9J833"/>
<accession>A0AAN9J833</accession>
<dbReference type="Proteomes" id="UP001359559">
    <property type="component" value="Unassembled WGS sequence"/>
</dbReference>
<evidence type="ECO:0000313" key="2">
    <source>
        <dbReference type="Proteomes" id="UP001359559"/>
    </source>
</evidence>
<protein>
    <submittedName>
        <fullName evidence="1">Uncharacterized protein</fullName>
    </submittedName>
</protein>
<evidence type="ECO:0000313" key="1">
    <source>
        <dbReference type="EMBL" id="KAK7293429.1"/>
    </source>
</evidence>
<proteinExistence type="predicted"/>